<feature type="region of interest" description="Disordered" evidence="1">
    <location>
        <begin position="1"/>
        <end position="20"/>
    </location>
</feature>
<dbReference type="RefSeq" id="WP_179457843.1">
    <property type="nucleotide sequence ID" value="NZ_BAAAPX010000001.1"/>
</dbReference>
<organism evidence="2 3">
    <name type="scientific">Leifsonia soli</name>
    <dbReference type="NCBI Taxonomy" id="582665"/>
    <lineage>
        <taxon>Bacteria</taxon>
        <taxon>Bacillati</taxon>
        <taxon>Actinomycetota</taxon>
        <taxon>Actinomycetes</taxon>
        <taxon>Micrococcales</taxon>
        <taxon>Microbacteriaceae</taxon>
        <taxon>Leifsonia</taxon>
    </lineage>
</organism>
<gene>
    <name evidence="2" type="ORF">BJ963_003613</name>
</gene>
<comment type="caution">
    <text evidence="2">The sequence shown here is derived from an EMBL/GenBank/DDBJ whole genome shotgun (WGS) entry which is preliminary data.</text>
</comment>
<reference evidence="2 3" key="1">
    <citation type="submission" date="2020-07" db="EMBL/GenBank/DDBJ databases">
        <title>Sequencing the genomes of 1000 actinobacteria strains.</title>
        <authorList>
            <person name="Klenk H.-P."/>
        </authorList>
    </citation>
    <scope>NUCLEOTIDE SEQUENCE [LARGE SCALE GENOMIC DNA]</scope>
    <source>
        <strain evidence="2 3">DSM 23871</strain>
    </source>
</reference>
<proteinExistence type="predicted"/>
<accession>A0A852T6D5</accession>
<keyword evidence="3" id="KW-1185">Reference proteome</keyword>
<evidence type="ECO:0000313" key="3">
    <source>
        <dbReference type="Proteomes" id="UP000589620"/>
    </source>
</evidence>
<sequence>MRNKKAKPVQTFPVMDGAGPAPRADQIAGIVQRVWADARVYHEDVETLLREWLNVEGCVVRQEEFDTLLIKARGEFARVAVTTEVDEAPHCPAHDLVECLYWDVQRLERQEGAGSSDLG</sequence>
<name>A0A852T6D5_9MICO</name>
<evidence type="ECO:0000256" key="1">
    <source>
        <dbReference type="SAM" id="MobiDB-lite"/>
    </source>
</evidence>
<dbReference type="EMBL" id="JACCBJ010000001">
    <property type="protein sequence ID" value="NYD76094.1"/>
    <property type="molecule type" value="Genomic_DNA"/>
</dbReference>
<protein>
    <submittedName>
        <fullName evidence="2">Uncharacterized protein</fullName>
    </submittedName>
</protein>
<dbReference type="Proteomes" id="UP000589620">
    <property type="component" value="Unassembled WGS sequence"/>
</dbReference>
<evidence type="ECO:0000313" key="2">
    <source>
        <dbReference type="EMBL" id="NYD76094.1"/>
    </source>
</evidence>
<dbReference type="AlphaFoldDB" id="A0A852T6D5"/>